<evidence type="ECO:0000256" key="4">
    <source>
        <dbReference type="ARBA" id="ARBA00052482"/>
    </source>
</evidence>
<dbReference type="SMART" id="SM00382">
    <property type="entry name" value="AAA"/>
    <property type="match status" value="1"/>
</dbReference>
<dbReference type="InterPro" id="IPR017871">
    <property type="entry name" value="ABC_transporter-like_CS"/>
</dbReference>
<dbReference type="Pfam" id="PF00005">
    <property type="entry name" value="ABC_tran"/>
    <property type="match status" value="1"/>
</dbReference>
<dbReference type="RefSeq" id="WP_188882619.1">
    <property type="nucleotide sequence ID" value="NZ_BMOY01000030.1"/>
</dbReference>
<dbReference type="InterPro" id="IPR027417">
    <property type="entry name" value="P-loop_NTPase"/>
</dbReference>
<dbReference type="SUPFAM" id="SSF52540">
    <property type="entry name" value="P-loop containing nucleoside triphosphate hydrolases"/>
    <property type="match status" value="1"/>
</dbReference>
<evidence type="ECO:0000256" key="6">
    <source>
        <dbReference type="ARBA" id="ARBA00066388"/>
    </source>
</evidence>
<accession>A0A917KDW9</accession>
<evidence type="ECO:0000313" key="10">
    <source>
        <dbReference type="Proteomes" id="UP000637695"/>
    </source>
</evidence>
<keyword evidence="1" id="KW-0813">Transport</keyword>
<dbReference type="PANTHER" id="PTHR42781:SF4">
    <property type="entry name" value="SPERMIDINE_PUTRESCINE IMPORT ATP-BINDING PROTEIN POTA"/>
    <property type="match status" value="1"/>
</dbReference>
<organism evidence="9 10">
    <name type="scientific">Alicyclobacillus cellulosilyticus</name>
    <dbReference type="NCBI Taxonomy" id="1003997"/>
    <lineage>
        <taxon>Bacteria</taxon>
        <taxon>Bacillati</taxon>
        <taxon>Bacillota</taxon>
        <taxon>Bacilli</taxon>
        <taxon>Bacillales</taxon>
        <taxon>Alicyclobacillaceae</taxon>
        <taxon>Alicyclobacillus</taxon>
    </lineage>
</organism>
<keyword evidence="10" id="KW-1185">Reference proteome</keyword>
<dbReference type="PANTHER" id="PTHR42781">
    <property type="entry name" value="SPERMIDINE/PUTRESCINE IMPORT ATP-BINDING PROTEIN POTA"/>
    <property type="match status" value="1"/>
</dbReference>
<dbReference type="EC" id="7.6.2.9" evidence="6"/>
<proteinExistence type="predicted"/>
<dbReference type="InterPro" id="IPR050093">
    <property type="entry name" value="ABC_SmlMolc_Importer"/>
</dbReference>
<reference evidence="9" key="2">
    <citation type="submission" date="2020-09" db="EMBL/GenBank/DDBJ databases">
        <authorList>
            <person name="Sun Q."/>
            <person name="Ohkuma M."/>
        </authorList>
    </citation>
    <scope>NUCLEOTIDE SEQUENCE</scope>
    <source>
        <strain evidence="9">JCM 18487</strain>
    </source>
</reference>
<evidence type="ECO:0000259" key="8">
    <source>
        <dbReference type="PROSITE" id="PS50893"/>
    </source>
</evidence>
<gene>
    <name evidence="9" type="primary">cysA</name>
    <name evidence="9" type="ORF">GCM10010885_18510</name>
</gene>
<dbReference type="GO" id="GO:0016887">
    <property type="term" value="F:ATP hydrolysis activity"/>
    <property type="evidence" value="ECO:0007669"/>
    <property type="project" value="InterPro"/>
</dbReference>
<keyword evidence="2" id="KW-0547">Nucleotide-binding</keyword>
<dbReference type="GO" id="GO:0005524">
    <property type="term" value="F:ATP binding"/>
    <property type="evidence" value="ECO:0007669"/>
    <property type="project" value="UniProtKB-KW"/>
</dbReference>
<dbReference type="Proteomes" id="UP000637695">
    <property type="component" value="Unassembled WGS sequence"/>
</dbReference>
<comment type="catalytic activity">
    <reaction evidence="4">
        <text>a quaternary ammonium(out) + ATP + H2O = a quaternary ammonium(in) + ADP + phosphate + H(+)</text>
        <dbReference type="Rhea" id="RHEA:11036"/>
        <dbReference type="ChEBI" id="CHEBI:15377"/>
        <dbReference type="ChEBI" id="CHEBI:15378"/>
        <dbReference type="ChEBI" id="CHEBI:30616"/>
        <dbReference type="ChEBI" id="CHEBI:35267"/>
        <dbReference type="ChEBI" id="CHEBI:43474"/>
        <dbReference type="ChEBI" id="CHEBI:456216"/>
        <dbReference type="EC" id="7.6.2.9"/>
    </reaction>
</comment>
<evidence type="ECO:0000256" key="5">
    <source>
        <dbReference type="ARBA" id="ARBA00063934"/>
    </source>
</evidence>
<dbReference type="InterPro" id="IPR003593">
    <property type="entry name" value="AAA+_ATPase"/>
</dbReference>
<evidence type="ECO:0000313" key="9">
    <source>
        <dbReference type="EMBL" id="GGJ09721.1"/>
    </source>
</evidence>
<sequence length="344" mass="37985">MSIEVRNLVKHYTPGVPAVRGVSFTVETGEMVGLLGPSGSGKTTLLRMIAGLEPQTAGEIYIHGRLVDPLPPQRRGVGVVFQNYALFPHMTVFENIAFGLRVQRMRRAEIRERVAELLRLVRLSGFEDRYPSQLSGGQAQRVALARALAPKPSVLLLDEPFAAIDTKVRKELREWVRRVHEEVGITSIFVTHDQDEAFEVADRVMVFHDGELLQFGTPQQILESPATPFVATFVGDVNEIERQVVGGAVSLGPIRLSAHPFQDGARVRVVIRPTDVVVAPPDGPPVGPRARIRRKIAKGPVHAVQVELQDGLVLRAFVPREAQWALHPGAPVSVWIKDYQTFPA</sequence>
<evidence type="ECO:0000256" key="2">
    <source>
        <dbReference type="ARBA" id="ARBA00022741"/>
    </source>
</evidence>
<dbReference type="InterPro" id="IPR008995">
    <property type="entry name" value="Mo/tungstate-bd_C_term_dom"/>
</dbReference>
<dbReference type="EMBL" id="BMOY01000030">
    <property type="protein sequence ID" value="GGJ09721.1"/>
    <property type="molecule type" value="Genomic_DNA"/>
</dbReference>
<evidence type="ECO:0000256" key="3">
    <source>
        <dbReference type="ARBA" id="ARBA00022840"/>
    </source>
</evidence>
<protein>
    <recommendedName>
        <fullName evidence="7">Carnitine transport ATP-binding protein OpuCA</fullName>
        <ecNumber evidence="6">7.6.2.9</ecNumber>
    </recommendedName>
</protein>
<dbReference type="PROSITE" id="PS00211">
    <property type="entry name" value="ABC_TRANSPORTER_1"/>
    <property type="match status" value="1"/>
</dbReference>
<keyword evidence="3 9" id="KW-0067">ATP-binding</keyword>
<dbReference type="Gene3D" id="3.40.50.300">
    <property type="entry name" value="P-loop containing nucleotide triphosphate hydrolases"/>
    <property type="match status" value="1"/>
</dbReference>
<dbReference type="InterPro" id="IPR003439">
    <property type="entry name" value="ABC_transporter-like_ATP-bd"/>
</dbReference>
<evidence type="ECO:0000256" key="1">
    <source>
        <dbReference type="ARBA" id="ARBA00022448"/>
    </source>
</evidence>
<evidence type="ECO:0000256" key="7">
    <source>
        <dbReference type="ARBA" id="ARBA00070305"/>
    </source>
</evidence>
<feature type="domain" description="ABC transporter" evidence="8">
    <location>
        <begin position="3"/>
        <end position="234"/>
    </location>
</feature>
<reference evidence="9" key="1">
    <citation type="journal article" date="2014" name="Int. J. Syst. Evol. Microbiol.">
        <title>Complete genome sequence of Corynebacterium casei LMG S-19264T (=DSM 44701T), isolated from a smear-ripened cheese.</title>
        <authorList>
            <consortium name="US DOE Joint Genome Institute (JGI-PGF)"/>
            <person name="Walter F."/>
            <person name="Albersmeier A."/>
            <person name="Kalinowski J."/>
            <person name="Ruckert C."/>
        </authorList>
    </citation>
    <scope>NUCLEOTIDE SEQUENCE</scope>
    <source>
        <strain evidence="9">JCM 18487</strain>
    </source>
</reference>
<dbReference type="PROSITE" id="PS50893">
    <property type="entry name" value="ABC_TRANSPORTER_2"/>
    <property type="match status" value="1"/>
</dbReference>
<name>A0A917KDW9_9BACL</name>
<dbReference type="AlphaFoldDB" id="A0A917KDW9"/>
<comment type="subunit">
    <text evidence="5">The complex is composed of two ATP-binding proteins (OpuCA), two transmembrane proteins (OpuCB and OpuCD) and a solute-binding protein (OpuCC).</text>
</comment>
<dbReference type="GO" id="GO:0015418">
    <property type="term" value="F:ABC-type quaternary ammonium compound transporting activity"/>
    <property type="evidence" value="ECO:0007669"/>
    <property type="project" value="UniProtKB-EC"/>
</dbReference>
<dbReference type="SUPFAM" id="SSF50331">
    <property type="entry name" value="MOP-like"/>
    <property type="match status" value="1"/>
</dbReference>
<dbReference type="FunFam" id="3.40.50.300:FF:000425">
    <property type="entry name" value="Probable ABC transporter, ATP-binding subunit"/>
    <property type="match status" value="1"/>
</dbReference>
<comment type="caution">
    <text evidence="9">The sequence shown here is derived from an EMBL/GenBank/DDBJ whole genome shotgun (WGS) entry which is preliminary data.</text>
</comment>